<organism evidence="4">
    <name type="scientific">Pseudothermotoga hypogea</name>
    <dbReference type="NCBI Taxonomy" id="57487"/>
    <lineage>
        <taxon>Bacteria</taxon>
        <taxon>Thermotogati</taxon>
        <taxon>Thermotogota</taxon>
        <taxon>Thermotogae</taxon>
        <taxon>Thermotogales</taxon>
        <taxon>Thermotogaceae</taxon>
        <taxon>Pseudothermotoga</taxon>
    </lineage>
</organism>
<dbReference type="Pfam" id="PF00005">
    <property type="entry name" value="ABC_tran"/>
    <property type="match status" value="1"/>
</dbReference>
<dbReference type="SMART" id="SM00382">
    <property type="entry name" value="AAA"/>
    <property type="match status" value="1"/>
</dbReference>
<dbReference type="PROSITE" id="PS50893">
    <property type="entry name" value="ABC_TRANSPORTER_2"/>
    <property type="match status" value="1"/>
</dbReference>
<evidence type="ECO:0000259" key="3">
    <source>
        <dbReference type="PROSITE" id="PS50893"/>
    </source>
</evidence>
<dbReference type="PANTHER" id="PTHR43613:SF1">
    <property type="entry name" value="ABC TRANSPORTER, ATP-BINDING PROTEIN"/>
    <property type="match status" value="1"/>
</dbReference>
<name>A0A832MMG5_9THEM</name>
<dbReference type="SUPFAM" id="SSF52540">
    <property type="entry name" value="P-loop containing nucleoside triphosphate hydrolases"/>
    <property type="match status" value="1"/>
</dbReference>
<dbReference type="AlphaFoldDB" id="A0A832MMG5"/>
<dbReference type="InterPro" id="IPR027417">
    <property type="entry name" value="P-loop_NTPase"/>
</dbReference>
<protein>
    <submittedName>
        <fullName evidence="4">ABC transporter ATP-binding protein</fullName>
    </submittedName>
</protein>
<evidence type="ECO:0000256" key="2">
    <source>
        <dbReference type="ARBA" id="ARBA00022840"/>
    </source>
</evidence>
<dbReference type="InterPro" id="IPR003439">
    <property type="entry name" value="ABC_transporter-like_ATP-bd"/>
</dbReference>
<evidence type="ECO:0000313" key="4">
    <source>
        <dbReference type="EMBL" id="HGZ78694.1"/>
    </source>
</evidence>
<proteinExistence type="predicted"/>
<feature type="domain" description="ABC transporter" evidence="3">
    <location>
        <begin position="18"/>
        <end position="248"/>
    </location>
</feature>
<dbReference type="InterPro" id="IPR003593">
    <property type="entry name" value="AAA+_ATPase"/>
</dbReference>
<reference evidence="4" key="1">
    <citation type="journal article" date="2020" name="mSystems">
        <title>Genome- and Community-Level Interaction Insights into Carbon Utilization and Element Cycling Functions of Hydrothermarchaeota in Hydrothermal Sediment.</title>
        <authorList>
            <person name="Zhou Z."/>
            <person name="Liu Y."/>
            <person name="Xu W."/>
            <person name="Pan J."/>
            <person name="Luo Z.H."/>
            <person name="Li M."/>
        </authorList>
    </citation>
    <scope>NUCLEOTIDE SEQUENCE [LARGE SCALE GENOMIC DNA]</scope>
    <source>
        <strain evidence="4">SpSt-86</strain>
    </source>
</reference>
<dbReference type="GO" id="GO:0016887">
    <property type="term" value="F:ATP hydrolysis activity"/>
    <property type="evidence" value="ECO:0007669"/>
    <property type="project" value="InterPro"/>
</dbReference>
<keyword evidence="2 4" id="KW-0067">ATP-binding</keyword>
<dbReference type="GO" id="GO:0005524">
    <property type="term" value="F:ATP binding"/>
    <property type="evidence" value="ECO:0007669"/>
    <property type="project" value="UniProtKB-KW"/>
</dbReference>
<evidence type="ECO:0000256" key="1">
    <source>
        <dbReference type="ARBA" id="ARBA00022741"/>
    </source>
</evidence>
<dbReference type="Gene3D" id="3.40.50.300">
    <property type="entry name" value="P-loop containing nucleotide triphosphate hydrolases"/>
    <property type="match status" value="1"/>
</dbReference>
<dbReference type="PANTHER" id="PTHR43613">
    <property type="entry name" value="ABC TRANSPORTER, ATP-BINDING PROTEIN"/>
    <property type="match status" value="1"/>
</dbReference>
<dbReference type="EMBL" id="DTKQ01000014">
    <property type="protein sequence ID" value="HGZ78694.1"/>
    <property type="molecule type" value="Genomic_DNA"/>
</dbReference>
<gene>
    <name evidence="4" type="ORF">ENW55_01765</name>
</gene>
<dbReference type="CDD" id="cd03230">
    <property type="entry name" value="ABC_DR_subfamily_A"/>
    <property type="match status" value="1"/>
</dbReference>
<keyword evidence="1" id="KW-0547">Nucleotide-binding</keyword>
<sequence>MEISNPHNHTEGVFDLVVAVERLKKRFGSIEAVKGISFEIERGEIFGLIGPNGAGKTTTLRIISTLLKPDEGKVEVFGHDVLKEPHEVRKLISYLPEDAGAYKELTGLGYLKFVARFFAREEKEFKAMLERGVQIANLGERLKSKVSTYSKGMTRRLLIARTLMVNPKLAILDEPTSGLDVLNAREMRNIIKKFVSDGGTVLLSSHNMLEVEFLCDRIALINDGQIVEVGKPQELKQKYSASNIEEVFAEVVRCSGTC</sequence>
<comment type="caution">
    <text evidence="4">The sequence shown here is derived from an EMBL/GenBank/DDBJ whole genome shotgun (WGS) entry which is preliminary data.</text>
</comment>
<accession>A0A832MMG5</accession>